<gene>
    <name evidence="2" type="ORF">DGYR_LOCUS13957</name>
</gene>
<protein>
    <submittedName>
        <fullName evidence="2">Uncharacterized protein</fullName>
    </submittedName>
</protein>
<comment type="caution">
    <text evidence="2">The sequence shown here is derived from an EMBL/GenBank/DDBJ whole genome shotgun (WGS) entry which is preliminary data.</text>
</comment>
<evidence type="ECO:0000256" key="1">
    <source>
        <dbReference type="SAM" id="MobiDB-lite"/>
    </source>
</evidence>
<dbReference type="EMBL" id="CAJFCJ010000076">
    <property type="protein sequence ID" value="CAD5126724.1"/>
    <property type="molecule type" value="Genomic_DNA"/>
</dbReference>
<sequence length="122" mass="13615">MAISALQSELEPLTTEIESAQPTTGIESAALSTGIEPAPPTTGLESELPSTNCENIEEMHMEIYNQMGLGENLEVGEMMQLDEDVQNDDAVSRQDFFLKSCKERMKGNINYVNYSKNNQYFQ</sequence>
<feature type="region of interest" description="Disordered" evidence="1">
    <location>
        <begin position="1"/>
        <end position="28"/>
    </location>
</feature>
<dbReference type="Proteomes" id="UP000549394">
    <property type="component" value="Unassembled WGS sequence"/>
</dbReference>
<feature type="compositionally biased region" description="Polar residues" evidence="1">
    <location>
        <begin position="16"/>
        <end position="26"/>
    </location>
</feature>
<organism evidence="2 3">
    <name type="scientific">Dimorphilus gyrociliatus</name>
    <dbReference type="NCBI Taxonomy" id="2664684"/>
    <lineage>
        <taxon>Eukaryota</taxon>
        <taxon>Metazoa</taxon>
        <taxon>Spiralia</taxon>
        <taxon>Lophotrochozoa</taxon>
        <taxon>Annelida</taxon>
        <taxon>Polychaeta</taxon>
        <taxon>Polychaeta incertae sedis</taxon>
        <taxon>Dinophilidae</taxon>
        <taxon>Dimorphilus</taxon>
    </lineage>
</organism>
<keyword evidence="3" id="KW-1185">Reference proteome</keyword>
<dbReference type="AlphaFoldDB" id="A0A7I8WEV1"/>
<proteinExistence type="predicted"/>
<evidence type="ECO:0000313" key="2">
    <source>
        <dbReference type="EMBL" id="CAD5126724.1"/>
    </source>
</evidence>
<evidence type="ECO:0000313" key="3">
    <source>
        <dbReference type="Proteomes" id="UP000549394"/>
    </source>
</evidence>
<accession>A0A7I8WEV1</accession>
<reference evidence="2 3" key="1">
    <citation type="submission" date="2020-08" db="EMBL/GenBank/DDBJ databases">
        <authorList>
            <person name="Hejnol A."/>
        </authorList>
    </citation>
    <scope>NUCLEOTIDE SEQUENCE [LARGE SCALE GENOMIC DNA]</scope>
</reference>
<name>A0A7I8WEV1_9ANNE</name>